<name>A0A2G9I4W8_9LAMI</name>
<feature type="transmembrane region" description="Helical" evidence="1">
    <location>
        <begin position="30"/>
        <end position="48"/>
    </location>
</feature>
<evidence type="ECO:0000313" key="2">
    <source>
        <dbReference type="EMBL" id="PIN24791.1"/>
    </source>
</evidence>
<dbReference type="AlphaFoldDB" id="A0A2G9I4W8"/>
<evidence type="ECO:0000256" key="1">
    <source>
        <dbReference type="SAM" id="Phobius"/>
    </source>
</evidence>
<reference evidence="3" key="1">
    <citation type="journal article" date="2018" name="Gigascience">
        <title>Genome assembly of the Pink Ipe (Handroanthus impetiginosus, Bignoniaceae), a highly valued, ecologically keystone Neotropical timber forest tree.</title>
        <authorList>
            <person name="Silva-Junior O.B."/>
            <person name="Grattapaglia D."/>
            <person name="Novaes E."/>
            <person name="Collevatti R.G."/>
        </authorList>
    </citation>
    <scope>NUCLEOTIDE SEQUENCE [LARGE SCALE GENOMIC DNA]</scope>
    <source>
        <strain evidence="3">cv. UFG-1</strain>
    </source>
</reference>
<keyword evidence="1" id="KW-1133">Transmembrane helix</keyword>
<sequence length="78" mass="9027">MGTIEDSWKFYSIFCGQYFSMDYRHLLERYLIVLLPVASIIVPHTSALSKMADGVSEFHILDLKKRHGVLAQTFYAKQ</sequence>
<organism evidence="2 3">
    <name type="scientific">Handroanthus impetiginosus</name>
    <dbReference type="NCBI Taxonomy" id="429701"/>
    <lineage>
        <taxon>Eukaryota</taxon>
        <taxon>Viridiplantae</taxon>
        <taxon>Streptophyta</taxon>
        <taxon>Embryophyta</taxon>
        <taxon>Tracheophyta</taxon>
        <taxon>Spermatophyta</taxon>
        <taxon>Magnoliopsida</taxon>
        <taxon>eudicotyledons</taxon>
        <taxon>Gunneridae</taxon>
        <taxon>Pentapetalae</taxon>
        <taxon>asterids</taxon>
        <taxon>lamiids</taxon>
        <taxon>Lamiales</taxon>
        <taxon>Bignoniaceae</taxon>
        <taxon>Crescentiina</taxon>
        <taxon>Tabebuia alliance</taxon>
        <taxon>Handroanthus</taxon>
    </lineage>
</organism>
<keyword evidence="1" id="KW-0472">Membrane</keyword>
<protein>
    <submittedName>
        <fullName evidence="2">Uncharacterized protein</fullName>
    </submittedName>
</protein>
<accession>A0A2G9I4W8</accession>
<evidence type="ECO:0000313" key="3">
    <source>
        <dbReference type="Proteomes" id="UP000231279"/>
    </source>
</evidence>
<proteinExistence type="predicted"/>
<gene>
    <name evidence="2" type="ORF">CDL12_02481</name>
</gene>
<dbReference type="Proteomes" id="UP000231279">
    <property type="component" value="Unassembled WGS sequence"/>
</dbReference>
<keyword evidence="1" id="KW-0812">Transmembrane</keyword>
<comment type="caution">
    <text evidence="2">The sequence shown here is derived from an EMBL/GenBank/DDBJ whole genome shotgun (WGS) entry which is preliminary data.</text>
</comment>
<dbReference type="EMBL" id="NKXS01000354">
    <property type="protein sequence ID" value="PIN24791.1"/>
    <property type="molecule type" value="Genomic_DNA"/>
</dbReference>
<keyword evidence="3" id="KW-1185">Reference proteome</keyword>